<sequence length="340" mass="39493">MKLIIRHPCYASADLETDLRPKIQYLLSIGIERADLPEILPTNKAILSKDANHIVPTFDFVKQSLTSHKDLVDAIRFSGWLLGRNVSNYMVLNMIMMRAHGVPERLIRRLMSLRPSTLMVKPDRFEEAVKQSLTSHKDLVDAIRFLGWLLGRNVSKYMVPNMIMLRAHRVPDRLFRRLMSLRPSSLMVKPDWLVKQEEELGFKPWRVTFLLSVNAIAMTRKKTWDSKRELCLRLGWSKDEFFLAFRLQPMMMLCSEAKITKMMEFFGSMLGLEPSMTTKCPNLFLTSLRERIIARCFVLQVLMSNGLIEKPSRTVITAPNASKMNFIERYYAPFQVVCLM</sequence>
<dbReference type="OrthoDB" id="637682at2759"/>
<dbReference type="InterPro" id="IPR003690">
    <property type="entry name" value="MTERF"/>
</dbReference>
<evidence type="ECO:0000256" key="2">
    <source>
        <dbReference type="ARBA" id="ARBA00022472"/>
    </source>
</evidence>
<accession>A0A2I0I762</accession>
<dbReference type="Pfam" id="PF02536">
    <property type="entry name" value="mTERF"/>
    <property type="match status" value="1"/>
</dbReference>
<dbReference type="STRING" id="22663.A0A2I0I762"/>
<dbReference type="InterPro" id="IPR038538">
    <property type="entry name" value="MTERF_sf"/>
</dbReference>
<name>A0A2I0I762_PUNGR</name>
<dbReference type="PANTHER" id="PTHR13068:SF236">
    <property type="entry name" value="OS02G0749800 PROTEIN"/>
    <property type="match status" value="1"/>
</dbReference>
<keyword evidence="2" id="KW-0806">Transcription termination</keyword>
<protein>
    <submittedName>
        <fullName evidence="4">Uncharacterized protein</fullName>
    </submittedName>
</protein>
<keyword evidence="3" id="KW-0809">Transit peptide</keyword>
<comment type="caution">
    <text evidence="4">The sequence shown here is derived from an EMBL/GenBank/DDBJ whole genome shotgun (WGS) entry which is preliminary data.</text>
</comment>
<dbReference type="GeneID" id="116196902"/>
<gene>
    <name evidence="4" type="ORF">CRG98_039768</name>
</gene>
<keyword evidence="2" id="KW-0804">Transcription</keyword>
<dbReference type="PANTHER" id="PTHR13068">
    <property type="entry name" value="CGI-12 PROTEIN-RELATED"/>
    <property type="match status" value="1"/>
</dbReference>
<dbReference type="Proteomes" id="UP000233551">
    <property type="component" value="Unassembled WGS sequence"/>
</dbReference>
<dbReference type="GO" id="GO:0006353">
    <property type="term" value="P:DNA-templated transcription termination"/>
    <property type="evidence" value="ECO:0007669"/>
    <property type="project" value="UniProtKB-KW"/>
</dbReference>
<evidence type="ECO:0000256" key="3">
    <source>
        <dbReference type="ARBA" id="ARBA00022946"/>
    </source>
</evidence>
<organism evidence="4 5">
    <name type="scientific">Punica granatum</name>
    <name type="common">Pomegranate</name>
    <dbReference type="NCBI Taxonomy" id="22663"/>
    <lineage>
        <taxon>Eukaryota</taxon>
        <taxon>Viridiplantae</taxon>
        <taxon>Streptophyta</taxon>
        <taxon>Embryophyta</taxon>
        <taxon>Tracheophyta</taxon>
        <taxon>Spermatophyta</taxon>
        <taxon>Magnoliopsida</taxon>
        <taxon>eudicotyledons</taxon>
        <taxon>Gunneridae</taxon>
        <taxon>Pentapetalae</taxon>
        <taxon>rosids</taxon>
        <taxon>malvids</taxon>
        <taxon>Myrtales</taxon>
        <taxon>Lythraceae</taxon>
        <taxon>Punica</taxon>
    </lineage>
</organism>
<dbReference type="FunFam" id="1.25.70.10:FF:000001">
    <property type="entry name" value="Mitochondrial transcription termination factor-like"/>
    <property type="match status" value="1"/>
</dbReference>
<dbReference type="EMBL" id="PGOL01003748">
    <property type="protein sequence ID" value="PKI39835.1"/>
    <property type="molecule type" value="Genomic_DNA"/>
</dbReference>
<proteinExistence type="inferred from homology"/>
<dbReference type="Gene3D" id="1.25.70.10">
    <property type="entry name" value="Transcription termination factor 3, mitochondrial"/>
    <property type="match status" value="1"/>
</dbReference>
<dbReference type="AlphaFoldDB" id="A0A2I0I762"/>
<comment type="similarity">
    <text evidence="1">Belongs to the mTERF family.</text>
</comment>
<evidence type="ECO:0000313" key="4">
    <source>
        <dbReference type="EMBL" id="PKI39835.1"/>
    </source>
</evidence>
<dbReference type="GO" id="GO:0003676">
    <property type="term" value="F:nucleic acid binding"/>
    <property type="evidence" value="ECO:0007669"/>
    <property type="project" value="InterPro"/>
</dbReference>
<keyword evidence="2" id="KW-0805">Transcription regulation</keyword>
<dbReference type="SMART" id="SM00733">
    <property type="entry name" value="Mterf"/>
    <property type="match status" value="4"/>
</dbReference>
<evidence type="ECO:0000313" key="5">
    <source>
        <dbReference type="Proteomes" id="UP000233551"/>
    </source>
</evidence>
<reference evidence="4 5" key="1">
    <citation type="submission" date="2017-11" db="EMBL/GenBank/DDBJ databases">
        <title>De-novo sequencing of pomegranate (Punica granatum L.) genome.</title>
        <authorList>
            <person name="Akparov Z."/>
            <person name="Amiraslanov A."/>
            <person name="Hajiyeva S."/>
            <person name="Abbasov M."/>
            <person name="Kaur K."/>
            <person name="Hamwieh A."/>
            <person name="Solovyev V."/>
            <person name="Salamov A."/>
            <person name="Braich B."/>
            <person name="Kosarev P."/>
            <person name="Mahmoud A."/>
            <person name="Hajiyev E."/>
            <person name="Babayeva S."/>
            <person name="Izzatullayeva V."/>
            <person name="Mammadov A."/>
            <person name="Mammadov A."/>
            <person name="Sharifova S."/>
            <person name="Ojaghi J."/>
            <person name="Eynullazada K."/>
            <person name="Bayramov B."/>
            <person name="Abdulazimova A."/>
            <person name="Shahmuradov I."/>
        </authorList>
    </citation>
    <scope>NUCLEOTIDE SEQUENCE [LARGE SCALE GENOMIC DNA]</scope>
    <source>
        <strain evidence="5">cv. AG2017</strain>
        <tissue evidence="4">Leaf</tissue>
    </source>
</reference>
<keyword evidence="5" id="KW-1185">Reference proteome</keyword>
<evidence type="ECO:0000256" key="1">
    <source>
        <dbReference type="ARBA" id="ARBA00007692"/>
    </source>
</evidence>